<gene>
    <name evidence="8" type="ORF">TTRE_0000313401</name>
</gene>
<dbReference type="OrthoDB" id="360839at2759"/>
<protein>
    <submittedName>
        <fullName evidence="8">Peptidase M48 domain containing protein</fullName>
    </submittedName>
</protein>
<sequence>MKKYAQASLSFYSCLKLVPYSQFVTTIYPAFIAPLFDEHTLLPKGELKREIEKLSAQIWFRRLNHCFSGFKRSSHSNAYLYGIWNNKRIVLYDTLLAKYKANEKASKDEKGEK</sequence>
<proteinExistence type="inferred from homology"/>
<keyword evidence="5 6" id="KW-0482">Metalloprotease</keyword>
<comment type="similarity">
    <text evidence="6">Belongs to the peptidase M48 family.</text>
</comment>
<evidence type="ECO:0000256" key="4">
    <source>
        <dbReference type="ARBA" id="ARBA00022833"/>
    </source>
</evidence>
<dbReference type="Proteomes" id="UP000030665">
    <property type="component" value="Unassembled WGS sequence"/>
</dbReference>
<feature type="domain" description="Peptidase M48" evidence="7">
    <location>
        <begin position="44"/>
        <end position="103"/>
    </location>
</feature>
<evidence type="ECO:0000256" key="1">
    <source>
        <dbReference type="ARBA" id="ARBA00022670"/>
    </source>
</evidence>
<dbReference type="Gene3D" id="3.30.2010.10">
    <property type="entry name" value="Metalloproteases ('zincins'), catalytic domain"/>
    <property type="match status" value="1"/>
</dbReference>
<dbReference type="Pfam" id="PF01435">
    <property type="entry name" value="Peptidase_M48"/>
    <property type="match status" value="1"/>
</dbReference>
<reference evidence="8" key="1">
    <citation type="submission" date="2014-01" db="EMBL/GenBank/DDBJ databases">
        <authorList>
            <person name="Aslett M."/>
        </authorList>
    </citation>
    <scope>NUCLEOTIDE SEQUENCE</scope>
</reference>
<evidence type="ECO:0000256" key="3">
    <source>
        <dbReference type="ARBA" id="ARBA00022801"/>
    </source>
</evidence>
<evidence type="ECO:0000256" key="6">
    <source>
        <dbReference type="RuleBase" id="RU003983"/>
    </source>
</evidence>
<organism evidence="8 9">
    <name type="scientific">Trichuris trichiura</name>
    <name type="common">Whipworm</name>
    <name type="synonym">Trichocephalus trichiurus</name>
    <dbReference type="NCBI Taxonomy" id="36087"/>
    <lineage>
        <taxon>Eukaryota</taxon>
        <taxon>Metazoa</taxon>
        <taxon>Ecdysozoa</taxon>
        <taxon>Nematoda</taxon>
        <taxon>Enoplea</taxon>
        <taxon>Dorylaimia</taxon>
        <taxon>Trichinellida</taxon>
        <taxon>Trichuridae</taxon>
        <taxon>Trichuris</taxon>
    </lineage>
</organism>
<dbReference type="STRING" id="36087.A0A077Z4U1"/>
<accession>A0A077Z4U1</accession>
<keyword evidence="9" id="KW-1185">Reference proteome</keyword>
<dbReference type="GO" id="GO:0046872">
    <property type="term" value="F:metal ion binding"/>
    <property type="evidence" value="ECO:0007669"/>
    <property type="project" value="UniProtKB-KW"/>
</dbReference>
<dbReference type="InterPro" id="IPR001915">
    <property type="entry name" value="Peptidase_M48"/>
</dbReference>
<keyword evidence="2" id="KW-0479">Metal-binding</keyword>
<dbReference type="AlphaFoldDB" id="A0A077Z4U1"/>
<keyword evidence="1 6" id="KW-0645">Protease</keyword>
<evidence type="ECO:0000313" key="9">
    <source>
        <dbReference type="Proteomes" id="UP000030665"/>
    </source>
</evidence>
<comment type="cofactor">
    <cofactor evidence="6">
        <name>Zn(2+)</name>
        <dbReference type="ChEBI" id="CHEBI:29105"/>
    </cofactor>
    <text evidence="6">Binds 1 zinc ion per subunit.</text>
</comment>
<dbReference type="GO" id="GO:0006508">
    <property type="term" value="P:proteolysis"/>
    <property type="evidence" value="ECO:0007669"/>
    <property type="project" value="UniProtKB-KW"/>
</dbReference>
<dbReference type="GO" id="GO:0004222">
    <property type="term" value="F:metalloendopeptidase activity"/>
    <property type="evidence" value="ECO:0007669"/>
    <property type="project" value="InterPro"/>
</dbReference>
<keyword evidence="3 6" id="KW-0378">Hydrolase</keyword>
<dbReference type="PANTHER" id="PTHR10120">
    <property type="entry name" value="CAAX PRENYL PROTEASE 1"/>
    <property type="match status" value="1"/>
</dbReference>
<evidence type="ECO:0000256" key="2">
    <source>
        <dbReference type="ARBA" id="ARBA00022723"/>
    </source>
</evidence>
<name>A0A077Z4U1_TRITR</name>
<reference evidence="8" key="2">
    <citation type="submission" date="2014-03" db="EMBL/GenBank/DDBJ databases">
        <title>The whipworm genome and dual-species transcriptomics of an intimate host-pathogen interaction.</title>
        <authorList>
            <person name="Foth B.J."/>
            <person name="Tsai I.J."/>
            <person name="Reid A.J."/>
            <person name="Bancroft A.J."/>
            <person name="Nichol S."/>
            <person name="Tracey A."/>
            <person name="Holroyd N."/>
            <person name="Cotton J.A."/>
            <person name="Stanley E.J."/>
            <person name="Zarowiecki M."/>
            <person name="Liu J.Z."/>
            <person name="Huckvale T."/>
            <person name="Cooper P.J."/>
            <person name="Grencis R.K."/>
            <person name="Berriman M."/>
        </authorList>
    </citation>
    <scope>NUCLEOTIDE SEQUENCE [LARGE SCALE GENOMIC DNA]</scope>
</reference>
<evidence type="ECO:0000259" key="7">
    <source>
        <dbReference type="Pfam" id="PF01435"/>
    </source>
</evidence>
<dbReference type="EMBL" id="HG805921">
    <property type="protein sequence ID" value="CDW54864.1"/>
    <property type="molecule type" value="Genomic_DNA"/>
</dbReference>
<dbReference type="MEROPS" id="M48.003"/>
<evidence type="ECO:0000313" key="8">
    <source>
        <dbReference type="EMBL" id="CDW54864.1"/>
    </source>
</evidence>
<evidence type="ECO:0000256" key="5">
    <source>
        <dbReference type="ARBA" id="ARBA00023049"/>
    </source>
</evidence>
<keyword evidence="4 6" id="KW-0862">Zinc</keyword>